<proteinExistence type="predicted"/>
<evidence type="ECO:0000313" key="2">
    <source>
        <dbReference type="Proteomes" id="UP000000702"/>
    </source>
</evidence>
<keyword evidence="2" id="KW-1185">Reference proteome</keyword>
<dbReference type="EMBL" id="CAEQ01002516">
    <property type="protein sequence ID" value="CCD16962.1"/>
    <property type="molecule type" value="Genomic_DNA"/>
</dbReference>
<dbReference type="AlphaFoldDB" id="F9WI17"/>
<accession>F9WI17</accession>
<reference evidence="1 2" key="2">
    <citation type="journal article" date="2012" name="Proc. Natl. Acad. Sci. U.S.A.">
        <title>Antigenic diversity is generated by distinct evolutionary mechanisms in African trypanosome species.</title>
        <authorList>
            <person name="Jackson A.P."/>
            <person name="Berry A."/>
            <person name="Aslett M."/>
            <person name="Allison H.C."/>
            <person name="Burton P."/>
            <person name="Vavrova-Anderson J."/>
            <person name="Brown R."/>
            <person name="Browne H."/>
            <person name="Corton N."/>
            <person name="Hauser H."/>
            <person name="Gamble J."/>
            <person name="Gilderthorp R."/>
            <person name="Marcello L."/>
            <person name="McQuillan J."/>
            <person name="Otto T.D."/>
            <person name="Quail M.A."/>
            <person name="Sanders M.J."/>
            <person name="van Tonder A."/>
            <person name="Ginger M.L."/>
            <person name="Field M.C."/>
            <person name="Barry J.D."/>
            <person name="Hertz-Fowler C."/>
            <person name="Berriman M."/>
        </authorList>
    </citation>
    <scope>NUCLEOTIDE SEQUENCE [LARGE SCALE GENOMIC DNA]</scope>
    <source>
        <strain evidence="1 2">IL3000</strain>
    </source>
</reference>
<protein>
    <submittedName>
        <fullName evidence="1">Uncharacterized protein</fullName>
    </submittedName>
</protein>
<organism evidence="1 2">
    <name type="scientific">Trypanosoma congolense (strain IL3000)</name>
    <dbReference type="NCBI Taxonomy" id="1068625"/>
    <lineage>
        <taxon>Eukaryota</taxon>
        <taxon>Discoba</taxon>
        <taxon>Euglenozoa</taxon>
        <taxon>Kinetoplastea</taxon>
        <taxon>Metakinetoplastina</taxon>
        <taxon>Trypanosomatida</taxon>
        <taxon>Trypanosomatidae</taxon>
        <taxon>Trypanosoma</taxon>
        <taxon>Nannomonas</taxon>
    </lineage>
</organism>
<gene>
    <name evidence="1" type="ORF">TCIL3000_0_00070</name>
</gene>
<sequence>MFVCGAKRRLVSRVLLSRALRHFRHSYDHNPSGLPPPPYAPRPQAKCPRLTAFCSDILPLHAHGADHVFCTSLGTTRAFEPFAIIRLSTPTISVRSQNRGALLHLCDRQVTSLDALVAHAASAFLTTDMESSSENVDK</sequence>
<evidence type="ECO:0000313" key="1">
    <source>
        <dbReference type="EMBL" id="CCD16962.1"/>
    </source>
</evidence>
<comment type="caution">
    <text evidence="1">The sequence shown here is derived from an EMBL/GenBank/DDBJ whole genome shotgun (WGS) entry which is preliminary data.</text>
</comment>
<name>F9WI17_TRYCI</name>
<dbReference type="Proteomes" id="UP000000702">
    <property type="component" value="Unassembled WGS sequence"/>
</dbReference>
<reference evidence="2" key="1">
    <citation type="submission" date="2011-07" db="EMBL/GenBank/DDBJ databases">
        <title>Divergent evolution of antigenic variation in African trypanosomes.</title>
        <authorList>
            <person name="Jackson A.P."/>
            <person name="Berry A."/>
            <person name="Allison H.C."/>
            <person name="Burton P."/>
            <person name="Anderson J."/>
            <person name="Aslett M."/>
            <person name="Brown R."/>
            <person name="Corton N."/>
            <person name="Harris D."/>
            <person name="Hauser H."/>
            <person name="Gamble J."/>
            <person name="Gilderthorp R."/>
            <person name="McQuillan J."/>
            <person name="Quail M.A."/>
            <person name="Sanders M."/>
            <person name="Van Tonder A."/>
            <person name="Ginger M.L."/>
            <person name="Donelson J.E."/>
            <person name="Field M.C."/>
            <person name="Barry J.D."/>
            <person name="Berriman M."/>
            <person name="Hertz-Fowler C."/>
        </authorList>
    </citation>
    <scope>NUCLEOTIDE SEQUENCE [LARGE SCALE GENOMIC DNA]</scope>
    <source>
        <strain evidence="2">IL3000</strain>
    </source>
</reference>